<proteinExistence type="predicted"/>
<comment type="caution">
    <text evidence="1">The sequence shown here is derived from an EMBL/GenBank/DDBJ whole genome shotgun (WGS) entry which is preliminary data.</text>
</comment>
<keyword evidence="2" id="KW-1185">Reference proteome</keyword>
<dbReference type="Proteomes" id="UP000729402">
    <property type="component" value="Unassembled WGS sequence"/>
</dbReference>
<dbReference type="EMBL" id="JAAALK010000288">
    <property type="protein sequence ID" value="KAG8053225.1"/>
    <property type="molecule type" value="Genomic_DNA"/>
</dbReference>
<reference evidence="1" key="2">
    <citation type="submission" date="2021-02" db="EMBL/GenBank/DDBJ databases">
        <authorList>
            <person name="Kimball J.A."/>
            <person name="Haas M.W."/>
            <person name="Macchietto M."/>
            <person name="Kono T."/>
            <person name="Duquette J."/>
            <person name="Shao M."/>
        </authorList>
    </citation>
    <scope>NUCLEOTIDE SEQUENCE</scope>
    <source>
        <tissue evidence="1">Fresh leaf tissue</tissue>
    </source>
</reference>
<evidence type="ECO:0000313" key="2">
    <source>
        <dbReference type="Proteomes" id="UP000729402"/>
    </source>
</evidence>
<evidence type="ECO:0000313" key="1">
    <source>
        <dbReference type="EMBL" id="KAG8053225.1"/>
    </source>
</evidence>
<reference evidence="1" key="1">
    <citation type="journal article" date="2021" name="bioRxiv">
        <title>Whole Genome Assembly and Annotation of Northern Wild Rice, Zizania palustris L., Supports a Whole Genome Duplication in the Zizania Genus.</title>
        <authorList>
            <person name="Haas M."/>
            <person name="Kono T."/>
            <person name="Macchietto M."/>
            <person name="Millas R."/>
            <person name="McGilp L."/>
            <person name="Shao M."/>
            <person name="Duquette J."/>
            <person name="Hirsch C.N."/>
            <person name="Kimball J."/>
        </authorList>
    </citation>
    <scope>NUCLEOTIDE SEQUENCE</scope>
    <source>
        <tissue evidence="1">Fresh leaf tissue</tissue>
    </source>
</reference>
<accession>A0A8J5R7M3</accession>
<gene>
    <name evidence="1" type="ORF">GUJ93_ZPchr0001g29480</name>
</gene>
<name>A0A8J5R7M3_ZIZPA</name>
<sequence>MHARNADRCKSHLLVLPGCHRYLRGASMTTVLASTAPRFQRPLTRPFLPPLARRSIALVEVWVWVCVEGDETRRGSAWETGRFSRPQEAWIISLWKTRGMGREYLT</sequence>
<protein>
    <submittedName>
        <fullName evidence="1">Uncharacterized protein</fullName>
    </submittedName>
</protein>
<dbReference type="AlphaFoldDB" id="A0A8J5R7M3"/>
<organism evidence="1 2">
    <name type="scientific">Zizania palustris</name>
    <name type="common">Northern wild rice</name>
    <dbReference type="NCBI Taxonomy" id="103762"/>
    <lineage>
        <taxon>Eukaryota</taxon>
        <taxon>Viridiplantae</taxon>
        <taxon>Streptophyta</taxon>
        <taxon>Embryophyta</taxon>
        <taxon>Tracheophyta</taxon>
        <taxon>Spermatophyta</taxon>
        <taxon>Magnoliopsida</taxon>
        <taxon>Liliopsida</taxon>
        <taxon>Poales</taxon>
        <taxon>Poaceae</taxon>
        <taxon>BOP clade</taxon>
        <taxon>Oryzoideae</taxon>
        <taxon>Oryzeae</taxon>
        <taxon>Zizaniinae</taxon>
        <taxon>Zizania</taxon>
    </lineage>
</organism>